<dbReference type="AlphaFoldDB" id="A0A8B6GU01"/>
<reference evidence="3" key="1">
    <citation type="submission" date="2018-11" db="EMBL/GenBank/DDBJ databases">
        <authorList>
            <person name="Alioto T."/>
            <person name="Alioto T."/>
        </authorList>
    </citation>
    <scope>NUCLEOTIDE SEQUENCE</scope>
</reference>
<evidence type="ECO:0000259" key="2">
    <source>
        <dbReference type="Pfam" id="PF21787"/>
    </source>
</evidence>
<dbReference type="OrthoDB" id="6187110at2759"/>
<evidence type="ECO:0000256" key="1">
    <source>
        <dbReference type="SAM" id="SignalP"/>
    </source>
</evidence>
<feature type="chain" id="PRO_5032868610" description="Transposable element P transposase-like RNase H domain-containing protein" evidence="1">
    <location>
        <begin position="19"/>
        <end position="861"/>
    </location>
</feature>
<proteinExistence type="predicted"/>
<sequence>MALLKVLLLAVNYVNVEEEECETKLLDIYEACLAFYSLKKQAPPSKDLVGKLIPRIFGVSSTNKFFKSDYKKKIVYEQLKLRPQNSSPVVIPAYCSALEEENHYKIRCPLPTLLNNEQQFCDVTFGKDDTWLTLNNTNFKSGFPLQINQANVDGMLNVICSLKLCTGIKTHAEVNSSAFHKETCCLLNDPENSYETLKSKSCQIMLNWIGKSVTCMRCVDSYSKTQSKNKSKKRLNENENLSQLNVKKKCVDERPALKEMKNSMNCIEPESLKPLPENKIITTQINENQAISIPDETVKNPIDENQPISIPDETVKNSIQLSKKDHDDLEEILKLVLKTDVSENFVLLLISQLNNCKKGLDVHHRRWDPKIISLCLTLFIRSPQTYNDLKQSGFLELPSKRLLQYYKNSVKQTPGFNQGNITWMTKEMEKQKISEFGKHGGIVIDEMSIQDDLIITKSGDSWNIVGFVDMDTTNNNIDIICKGKKTVALATHALQFVFHGLTGFRWPIAYFGSYPATAHQLYTTFWKCVDIMDDHGFTIDYVMADGASTNRTFTNMLFNKCNPREHDFVFRDFFCKSHKMFAIQDIMHVIKKIRNNTESSKQEHKTKAGRYLIINDKPIIWEHWIEAFKFNFQNGFAIHHKLTEEHIYLTPASKMRNQLAIHVLNKDMLYLMKSYQATLPRPEMLASTVELLEHTSQLVEIFCTQNQTVSSMDNPKFAKLMNILNFFNSWEETVKKSVMMVDSKNLITRETREDINSSIMGFISLCQVMLKNGNSINPGYLNSDLVENLFGQQRGIRNGANTNPTLAQYGPANTAIILGQCTVSNKSNSGKTASFFTATTPCPLNPARNKSNVAMKRGIRL</sequence>
<name>A0A8B6GU01_MYTGA</name>
<comment type="caution">
    <text evidence="3">The sequence shown here is derived from an EMBL/GenBank/DDBJ whole genome shotgun (WGS) entry which is preliminary data.</text>
</comment>
<evidence type="ECO:0000313" key="4">
    <source>
        <dbReference type="Proteomes" id="UP000596742"/>
    </source>
</evidence>
<feature type="domain" description="Transposable element P transposase-like RNase H" evidence="2">
    <location>
        <begin position="413"/>
        <end position="557"/>
    </location>
</feature>
<gene>
    <name evidence="3" type="ORF">MGAL_10B021598</name>
</gene>
<keyword evidence="1" id="KW-0732">Signal</keyword>
<dbReference type="Proteomes" id="UP000596742">
    <property type="component" value="Unassembled WGS sequence"/>
</dbReference>
<feature type="signal peptide" evidence="1">
    <location>
        <begin position="1"/>
        <end position="18"/>
    </location>
</feature>
<keyword evidence="4" id="KW-1185">Reference proteome</keyword>
<dbReference type="InterPro" id="IPR048365">
    <property type="entry name" value="TNP-like_RNaseH_N"/>
</dbReference>
<dbReference type="EMBL" id="UYJE01008928">
    <property type="protein sequence ID" value="VDI68614.1"/>
    <property type="molecule type" value="Genomic_DNA"/>
</dbReference>
<protein>
    <recommendedName>
        <fullName evidence="2">Transposable element P transposase-like RNase H domain-containing protein</fullName>
    </recommendedName>
</protein>
<evidence type="ECO:0000313" key="3">
    <source>
        <dbReference type="EMBL" id="VDI68614.1"/>
    </source>
</evidence>
<accession>A0A8B6GU01</accession>
<dbReference type="Pfam" id="PF21787">
    <property type="entry name" value="TNP-like_RNaseH_N"/>
    <property type="match status" value="1"/>
</dbReference>
<organism evidence="3 4">
    <name type="scientific">Mytilus galloprovincialis</name>
    <name type="common">Mediterranean mussel</name>
    <dbReference type="NCBI Taxonomy" id="29158"/>
    <lineage>
        <taxon>Eukaryota</taxon>
        <taxon>Metazoa</taxon>
        <taxon>Spiralia</taxon>
        <taxon>Lophotrochozoa</taxon>
        <taxon>Mollusca</taxon>
        <taxon>Bivalvia</taxon>
        <taxon>Autobranchia</taxon>
        <taxon>Pteriomorphia</taxon>
        <taxon>Mytilida</taxon>
        <taxon>Mytiloidea</taxon>
        <taxon>Mytilidae</taxon>
        <taxon>Mytilinae</taxon>
        <taxon>Mytilus</taxon>
    </lineage>
</organism>